<proteinExistence type="predicted"/>
<feature type="domain" description="MHYT" evidence="2">
    <location>
        <begin position="7"/>
        <end position="59"/>
    </location>
</feature>
<dbReference type="GO" id="GO:0016020">
    <property type="term" value="C:membrane"/>
    <property type="evidence" value="ECO:0007669"/>
    <property type="project" value="UniProtKB-UniRule"/>
</dbReference>
<dbReference type="EMBL" id="BAWO01000047">
    <property type="protein sequence ID" value="GAJ40619.1"/>
    <property type="molecule type" value="Genomic_DNA"/>
</dbReference>
<keyword evidence="1" id="KW-0472">Membrane</keyword>
<dbReference type="RefSeq" id="WP_042410481.1">
    <property type="nucleotide sequence ID" value="NZ_BAWO01000047.1"/>
</dbReference>
<protein>
    <recommendedName>
        <fullName evidence="2">MHYT domain-containing protein</fullName>
    </recommendedName>
</protein>
<keyword evidence="1" id="KW-0812">Transmembrane</keyword>
<name>A0A023DH37_9BACL</name>
<evidence type="ECO:0000259" key="2">
    <source>
        <dbReference type="PROSITE" id="PS50924"/>
    </source>
</evidence>
<dbReference type="Proteomes" id="UP000023561">
    <property type="component" value="Unassembled WGS sequence"/>
</dbReference>
<keyword evidence="4" id="KW-1185">Reference proteome</keyword>
<dbReference type="OrthoDB" id="3763366at2"/>
<dbReference type="InterPro" id="IPR005330">
    <property type="entry name" value="MHYT_dom"/>
</dbReference>
<organism evidence="3 4">
    <name type="scientific">Parageobacillus caldoxylosilyticus NBRC 107762</name>
    <dbReference type="NCBI Taxonomy" id="1220594"/>
    <lineage>
        <taxon>Bacteria</taxon>
        <taxon>Bacillati</taxon>
        <taxon>Bacillota</taxon>
        <taxon>Bacilli</taxon>
        <taxon>Bacillales</taxon>
        <taxon>Anoxybacillaceae</taxon>
        <taxon>Saccharococcus</taxon>
    </lineage>
</organism>
<feature type="transmembrane region" description="Helical" evidence="1">
    <location>
        <begin position="41"/>
        <end position="58"/>
    </location>
</feature>
<sequence>MEVTGCHDLRVVILFIVIAVVSSYLFLHASLRAMQNERERIGWILTGAVTIGLGIWLMH</sequence>
<keyword evidence="1" id="KW-1133">Transmembrane helix</keyword>
<evidence type="ECO:0000313" key="3">
    <source>
        <dbReference type="EMBL" id="GAJ40619.1"/>
    </source>
</evidence>
<gene>
    <name evidence="3" type="ORF">GCA01S_047_00420</name>
</gene>
<accession>A0A023DH37</accession>
<evidence type="ECO:0000313" key="4">
    <source>
        <dbReference type="Proteomes" id="UP000023561"/>
    </source>
</evidence>
<reference evidence="3 4" key="1">
    <citation type="submission" date="2014-04" db="EMBL/GenBank/DDBJ databases">
        <title>Whole genome shotgun sequence of Geobacillus caldoxylosilyticus NBRC 107762.</title>
        <authorList>
            <person name="Hosoyama A."/>
            <person name="Hosoyama Y."/>
            <person name="Katano-Makiyama Y."/>
            <person name="Tsuchikane K."/>
            <person name="Ohji S."/>
            <person name="Ichikawa N."/>
            <person name="Yamazoe A."/>
            <person name="Fujita N."/>
        </authorList>
    </citation>
    <scope>NUCLEOTIDE SEQUENCE [LARGE SCALE GENOMIC DNA]</scope>
    <source>
        <strain evidence="3 4">NBRC 107762</strain>
    </source>
</reference>
<comment type="caution">
    <text evidence="3">The sequence shown here is derived from an EMBL/GenBank/DDBJ whole genome shotgun (WGS) entry which is preliminary data.</text>
</comment>
<dbReference type="PROSITE" id="PS50924">
    <property type="entry name" value="MHYT"/>
    <property type="match status" value="1"/>
</dbReference>
<comment type="caution">
    <text evidence="1">Lacks conserved residue(s) required for the propagation of feature annotation.</text>
</comment>
<evidence type="ECO:0000256" key="1">
    <source>
        <dbReference type="PROSITE-ProRule" id="PRU00244"/>
    </source>
</evidence>
<dbReference type="AlphaFoldDB" id="A0A023DH37"/>
<feature type="transmembrane region" description="Helical" evidence="1">
    <location>
        <begin position="12"/>
        <end position="29"/>
    </location>
</feature>